<evidence type="ECO:0000313" key="2">
    <source>
        <dbReference type="Proteomes" id="UP000222564"/>
    </source>
</evidence>
<dbReference type="Proteomes" id="UP000222564">
    <property type="component" value="Unassembled WGS sequence"/>
</dbReference>
<organism evidence="1 2">
    <name type="scientific">Desulforamulus profundi</name>
    <dbReference type="NCBI Taxonomy" id="1383067"/>
    <lineage>
        <taxon>Bacteria</taxon>
        <taxon>Bacillati</taxon>
        <taxon>Bacillota</taxon>
        <taxon>Clostridia</taxon>
        <taxon>Eubacteriales</taxon>
        <taxon>Peptococcaceae</taxon>
        <taxon>Desulforamulus</taxon>
    </lineage>
</organism>
<sequence length="74" mass="8518">MSCYLRHLKPVLEKVGCGTLTRDQRKVVDNTVRSITGARGNVLIWPVVKEWLEDSVNQERLIKEIKNKLVDPCQ</sequence>
<gene>
    <name evidence="1" type="ORF">P378_17260</name>
</gene>
<keyword evidence="2" id="KW-1185">Reference proteome</keyword>
<dbReference type="RefSeq" id="WP_099083883.1">
    <property type="nucleotide sequence ID" value="NZ_AWQQ01000102.1"/>
</dbReference>
<reference evidence="1 2" key="1">
    <citation type="submission" date="2013-09" db="EMBL/GenBank/DDBJ databases">
        <title>Biodegradation of hydrocarbons in the deep terrestrial subsurface : characterization of a microbial consortium composed of two Desulfotomaculum species originating from a deep geological formation.</title>
        <authorList>
            <person name="Aullo T."/>
            <person name="Berlendis S."/>
            <person name="Lascourreges J.-F."/>
            <person name="Dessort D."/>
            <person name="Saint-Laurent S."/>
            <person name="Schraauwers B."/>
            <person name="Mas J."/>
            <person name="Magot M."/>
            <person name="Ranchou-Peyruse A."/>
        </authorList>
    </citation>
    <scope>NUCLEOTIDE SEQUENCE [LARGE SCALE GENOMIC DNA]</scope>
    <source>
        <strain evidence="1 2">Bs107</strain>
    </source>
</reference>
<protein>
    <submittedName>
        <fullName evidence="1">Uncharacterized protein</fullName>
    </submittedName>
</protein>
<dbReference type="EMBL" id="AWQQ01000102">
    <property type="protein sequence ID" value="PHJ37264.1"/>
    <property type="molecule type" value="Genomic_DNA"/>
</dbReference>
<comment type="caution">
    <text evidence="1">The sequence shown here is derived from an EMBL/GenBank/DDBJ whole genome shotgun (WGS) entry which is preliminary data.</text>
</comment>
<evidence type="ECO:0000313" key="1">
    <source>
        <dbReference type="EMBL" id="PHJ37264.1"/>
    </source>
</evidence>
<proteinExistence type="predicted"/>
<accession>A0A2C6MCJ1</accession>
<name>A0A2C6MCJ1_9FIRM</name>
<dbReference type="AlphaFoldDB" id="A0A2C6MCJ1"/>
<dbReference type="OrthoDB" id="1787350at2"/>